<dbReference type="EMBL" id="JBIAPI010000016">
    <property type="protein sequence ID" value="MFF3228842.1"/>
    <property type="molecule type" value="Genomic_DNA"/>
</dbReference>
<evidence type="ECO:0000256" key="1">
    <source>
        <dbReference type="PROSITE-ProRule" id="PRU00339"/>
    </source>
</evidence>
<feature type="repeat" description="TPR" evidence="1">
    <location>
        <begin position="170"/>
        <end position="203"/>
    </location>
</feature>
<evidence type="ECO:0000313" key="3">
    <source>
        <dbReference type="Proteomes" id="UP001601948"/>
    </source>
</evidence>
<keyword evidence="1" id="KW-0802">TPR repeat</keyword>
<dbReference type="Pfam" id="PF13424">
    <property type="entry name" value="TPR_12"/>
    <property type="match status" value="1"/>
</dbReference>
<proteinExistence type="predicted"/>
<reference evidence="2 3" key="1">
    <citation type="submission" date="2024-10" db="EMBL/GenBank/DDBJ databases">
        <title>The Natural Products Discovery Center: Release of the First 8490 Sequenced Strains for Exploring Actinobacteria Biosynthetic Diversity.</title>
        <authorList>
            <person name="Kalkreuter E."/>
            <person name="Kautsar S.A."/>
            <person name="Yang D."/>
            <person name="Bader C.D."/>
            <person name="Teijaro C.N."/>
            <person name="Fluegel L."/>
            <person name="Davis C.M."/>
            <person name="Simpson J.R."/>
            <person name="Lauterbach L."/>
            <person name="Steele A.D."/>
            <person name="Gui C."/>
            <person name="Meng S."/>
            <person name="Li G."/>
            <person name="Viehrig K."/>
            <person name="Ye F."/>
            <person name="Su P."/>
            <person name="Kiefer A.F."/>
            <person name="Nichols A."/>
            <person name="Cepeda A.J."/>
            <person name="Yan W."/>
            <person name="Fan B."/>
            <person name="Jiang Y."/>
            <person name="Adhikari A."/>
            <person name="Zheng C.-J."/>
            <person name="Schuster L."/>
            <person name="Cowan T.M."/>
            <person name="Smanski M.J."/>
            <person name="Chevrette M.G."/>
            <person name="De Carvalho L.P.S."/>
            <person name="Shen B."/>
        </authorList>
    </citation>
    <scope>NUCLEOTIDE SEQUENCE [LARGE SCALE GENOMIC DNA]</scope>
    <source>
        <strain evidence="2 3">NPDC003040</strain>
    </source>
</reference>
<dbReference type="Pfam" id="PF13374">
    <property type="entry name" value="TPR_10"/>
    <property type="match status" value="1"/>
</dbReference>
<dbReference type="PANTHER" id="PTHR12558:SF13">
    <property type="entry name" value="CELL DIVISION CYCLE PROTEIN 27 HOMOLOG"/>
    <property type="match status" value="1"/>
</dbReference>
<comment type="caution">
    <text evidence="2">The sequence shown here is derived from an EMBL/GenBank/DDBJ whole genome shotgun (WGS) entry which is preliminary data.</text>
</comment>
<dbReference type="Proteomes" id="UP001601948">
    <property type="component" value="Unassembled WGS sequence"/>
</dbReference>
<gene>
    <name evidence="2" type="ORF">ACFYV7_39035</name>
</gene>
<dbReference type="PANTHER" id="PTHR12558">
    <property type="entry name" value="CELL DIVISION CYCLE 16,23,27"/>
    <property type="match status" value="1"/>
</dbReference>
<protein>
    <submittedName>
        <fullName evidence="2">Tetratricopeptide repeat protein</fullName>
    </submittedName>
</protein>
<dbReference type="InterPro" id="IPR011990">
    <property type="entry name" value="TPR-like_helical_dom_sf"/>
</dbReference>
<organism evidence="2 3">
    <name type="scientific">Nocardia suismassiliense</name>
    <dbReference type="NCBI Taxonomy" id="2077092"/>
    <lineage>
        <taxon>Bacteria</taxon>
        <taxon>Bacillati</taxon>
        <taxon>Actinomycetota</taxon>
        <taxon>Actinomycetes</taxon>
        <taxon>Mycobacteriales</taxon>
        <taxon>Nocardiaceae</taxon>
        <taxon>Nocardia</taxon>
    </lineage>
</organism>
<dbReference type="SUPFAM" id="SSF81901">
    <property type="entry name" value="HCP-like"/>
    <property type="match status" value="1"/>
</dbReference>
<dbReference type="Gene3D" id="1.25.40.10">
    <property type="entry name" value="Tetratricopeptide repeat domain"/>
    <property type="match status" value="2"/>
</dbReference>
<sequence length="282" mass="31187">MIDATEQPLTGEGHRLLHDENRDGRIEAIAVLEQAVEAGEHDAPRWLAQALVASNRYEDACEVLVAAVGRGRTDLAGLLGSFAHEAGLVELAEDSYRKSLAAGFPYAMNDFGTFLREQERYDEAVELLRSAVDAGDTLAPGNLVRLFAVELEDLDTALELGERYLDPNKPTTHTALADVYERLGRLDEAQRLYESAIELGAPRRHVLYGMFLRDFRDDLAGAEREFRLAFDNDEADWGHNLGALLLATDREDEALDVLDYAASWGDRESARLLAETEAGQPS</sequence>
<keyword evidence="3" id="KW-1185">Reference proteome</keyword>
<dbReference type="Pfam" id="PF13432">
    <property type="entry name" value="TPR_16"/>
    <property type="match status" value="1"/>
</dbReference>
<name>A0ABW6R5P5_9NOCA</name>
<dbReference type="PROSITE" id="PS50005">
    <property type="entry name" value="TPR"/>
    <property type="match status" value="1"/>
</dbReference>
<dbReference type="RefSeq" id="WP_387725960.1">
    <property type="nucleotide sequence ID" value="NZ_JBIAPI010000016.1"/>
</dbReference>
<dbReference type="InterPro" id="IPR019734">
    <property type="entry name" value="TPR_rpt"/>
</dbReference>
<evidence type="ECO:0000313" key="2">
    <source>
        <dbReference type="EMBL" id="MFF3228842.1"/>
    </source>
</evidence>
<accession>A0ABW6R5P5</accession>